<sequence>MCVPLWENSAQAETLPEAWFVMAGRIGPIPPNRSGSGAGRVVIRMDPPPGRESNGSDAIRSDSPIRHDAIPDSPRIEANRMFFPTMKCIALHGVLPSSTIHLS</sequence>
<accession>A0A843U6X5</accession>
<evidence type="ECO:0000256" key="1">
    <source>
        <dbReference type="SAM" id="MobiDB-lite"/>
    </source>
</evidence>
<keyword evidence="3" id="KW-1185">Reference proteome</keyword>
<name>A0A843U6X5_COLES</name>
<evidence type="ECO:0000313" key="2">
    <source>
        <dbReference type="EMBL" id="MQL79358.1"/>
    </source>
</evidence>
<reference evidence="2" key="1">
    <citation type="submission" date="2017-07" db="EMBL/GenBank/DDBJ databases">
        <title>Taro Niue Genome Assembly and Annotation.</title>
        <authorList>
            <person name="Atibalentja N."/>
            <person name="Keating K."/>
            <person name="Fields C.J."/>
        </authorList>
    </citation>
    <scope>NUCLEOTIDE SEQUENCE</scope>
    <source>
        <strain evidence="2">Niue_2</strain>
        <tissue evidence="2">Leaf</tissue>
    </source>
</reference>
<gene>
    <name evidence="2" type="ORF">Taro_011795</name>
</gene>
<dbReference type="EMBL" id="NMUH01000450">
    <property type="protein sequence ID" value="MQL79358.1"/>
    <property type="molecule type" value="Genomic_DNA"/>
</dbReference>
<dbReference type="Proteomes" id="UP000652761">
    <property type="component" value="Unassembled WGS sequence"/>
</dbReference>
<organism evidence="2 3">
    <name type="scientific">Colocasia esculenta</name>
    <name type="common">Wild taro</name>
    <name type="synonym">Arum esculentum</name>
    <dbReference type="NCBI Taxonomy" id="4460"/>
    <lineage>
        <taxon>Eukaryota</taxon>
        <taxon>Viridiplantae</taxon>
        <taxon>Streptophyta</taxon>
        <taxon>Embryophyta</taxon>
        <taxon>Tracheophyta</taxon>
        <taxon>Spermatophyta</taxon>
        <taxon>Magnoliopsida</taxon>
        <taxon>Liliopsida</taxon>
        <taxon>Araceae</taxon>
        <taxon>Aroideae</taxon>
        <taxon>Colocasieae</taxon>
        <taxon>Colocasia</taxon>
    </lineage>
</organism>
<proteinExistence type="predicted"/>
<feature type="compositionally biased region" description="Basic and acidic residues" evidence="1">
    <location>
        <begin position="59"/>
        <end position="71"/>
    </location>
</feature>
<dbReference type="AlphaFoldDB" id="A0A843U6X5"/>
<comment type="caution">
    <text evidence="2">The sequence shown here is derived from an EMBL/GenBank/DDBJ whole genome shotgun (WGS) entry which is preliminary data.</text>
</comment>
<feature type="region of interest" description="Disordered" evidence="1">
    <location>
        <begin position="30"/>
        <end position="71"/>
    </location>
</feature>
<evidence type="ECO:0000313" key="3">
    <source>
        <dbReference type="Proteomes" id="UP000652761"/>
    </source>
</evidence>
<protein>
    <submittedName>
        <fullName evidence="2">Uncharacterized protein</fullName>
    </submittedName>
</protein>